<evidence type="ECO:0000313" key="3">
    <source>
        <dbReference type="EMBL" id="RUT40656.1"/>
    </source>
</evidence>
<evidence type="ECO:0000259" key="2">
    <source>
        <dbReference type="Pfam" id="PF01551"/>
    </source>
</evidence>
<dbReference type="InterPro" id="IPR016047">
    <property type="entry name" value="M23ase_b-sheet_dom"/>
</dbReference>
<feature type="transmembrane region" description="Helical" evidence="1">
    <location>
        <begin position="97"/>
        <end position="114"/>
    </location>
</feature>
<gene>
    <name evidence="3" type="ORF">EJP82_24485</name>
</gene>
<protein>
    <submittedName>
        <fullName evidence="3">M23 family metallopeptidase</fullName>
    </submittedName>
</protein>
<dbReference type="GO" id="GO:0004222">
    <property type="term" value="F:metalloendopeptidase activity"/>
    <property type="evidence" value="ECO:0007669"/>
    <property type="project" value="TreeGrafter"/>
</dbReference>
<dbReference type="InterPro" id="IPR011055">
    <property type="entry name" value="Dup_hybrid_motif"/>
</dbReference>
<sequence length="296" mass="32766">MDVKSNVKKRREERIKQLTAGDVIENSLQDRGWGSTVTNNIIPGKSIAYASTSEREEPDPELLWKRGQGRWQDAYGSGPKDTPDNYHSKGSTFWNMFFIRLIISAAIFFSLWGIEKYEPSWSNPLRTFVAQSLTREIDFGAVETWYEKNFGGAPSFIPIFKQAEDKGLKVGTARGFVTPLNGSIATPFAINLKGVEITPLENSSSGVGIQNIETGRVLEITQDAFTGKTVAIQHAGGYVSLYGHLEQPFVEKGDWVETGELIGSLSPSSGSPSPTLYFALKKDDRFIDPTDVIPFD</sequence>
<dbReference type="SUPFAM" id="SSF51261">
    <property type="entry name" value="Duplicated hybrid motif"/>
    <property type="match status" value="1"/>
</dbReference>
<dbReference type="Proteomes" id="UP000279446">
    <property type="component" value="Unassembled WGS sequence"/>
</dbReference>
<keyword evidence="1" id="KW-0812">Transmembrane</keyword>
<evidence type="ECO:0000313" key="4">
    <source>
        <dbReference type="Proteomes" id="UP000279446"/>
    </source>
</evidence>
<reference evidence="3 4" key="1">
    <citation type="submission" date="2018-12" db="EMBL/GenBank/DDBJ databases">
        <authorList>
            <person name="Sun L."/>
            <person name="Chen Z."/>
        </authorList>
    </citation>
    <scope>NUCLEOTIDE SEQUENCE [LARGE SCALE GENOMIC DNA]</scope>
    <source>
        <strain evidence="3 4">DSM 15890</strain>
    </source>
</reference>
<evidence type="ECO:0000256" key="1">
    <source>
        <dbReference type="SAM" id="Phobius"/>
    </source>
</evidence>
<dbReference type="Pfam" id="PF01551">
    <property type="entry name" value="Peptidase_M23"/>
    <property type="match status" value="1"/>
</dbReference>
<dbReference type="EMBL" id="RZNY01000034">
    <property type="protein sequence ID" value="RUT40656.1"/>
    <property type="molecule type" value="Genomic_DNA"/>
</dbReference>
<keyword evidence="1" id="KW-0472">Membrane</keyword>
<dbReference type="CDD" id="cd12797">
    <property type="entry name" value="M23_peptidase"/>
    <property type="match status" value="1"/>
</dbReference>
<keyword evidence="4" id="KW-1185">Reference proteome</keyword>
<proteinExistence type="predicted"/>
<name>A0A3S1DAL0_9BACL</name>
<dbReference type="PANTHER" id="PTHR21666:SF270">
    <property type="entry name" value="MUREIN HYDROLASE ACTIVATOR ENVC"/>
    <property type="match status" value="1"/>
</dbReference>
<dbReference type="AlphaFoldDB" id="A0A3S1DAL0"/>
<keyword evidence="1" id="KW-1133">Transmembrane helix</keyword>
<dbReference type="InterPro" id="IPR050570">
    <property type="entry name" value="Cell_wall_metabolism_enzyme"/>
</dbReference>
<comment type="caution">
    <text evidence="3">The sequence shown here is derived from an EMBL/GenBank/DDBJ whole genome shotgun (WGS) entry which is preliminary data.</text>
</comment>
<organism evidence="3 4">
    <name type="scientific">Paenibacillus anaericanus</name>
    <dbReference type="NCBI Taxonomy" id="170367"/>
    <lineage>
        <taxon>Bacteria</taxon>
        <taxon>Bacillati</taxon>
        <taxon>Bacillota</taxon>
        <taxon>Bacilli</taxon>
        <taxon>Bacillales</taxon>
        <taxon>Paenibacillaceae</taxon>
        <taxon>Paenibacillus</taxon>
    </lineage>
</organism>
<dbReference type="OrthoDB" id="2986589at2"/>
<dbReference type="RefSeq" id="WP_127194685.1">
    <property type="nucleotide sequence ID" value="NZ_RZNY01000034.1"/>
</dbReference>
<dbReference type="PANTHER" id="PTHR21666">
    <property type="entry name" value="PEPTIDASE-RELATED"/>
    <property type="match status" value="1"/>
</dbReference>
<feature type="domain" description="M23ase beta-sheet core" evidence="2">
    <location>
        <begin position="205"/>
        <end position="289"/>
    </location>
</feature>
<dbReference type="Gene3D" id="2.70.70.10">
    <property type="entry name" value="Glucose Permease (Domain IIA)"/>
    <property type="match status" value="1"/>
</dbReference>
<accession>A0A3S1DAL0</accession>